<organism evidence="1 2">
    <name type="scientific">Volvox africanus</name>
    <dbReference type="NCBI Taxonomy" id="51714"/>
    <lineage>
        <taxon>Eukaryota</taxon>
        <taxon>Viridiplantae</taxon>
        <taxon>Chlorophyta</taxon>
        <taxon>core chlorophytes</taxon>
        <taxon>Chlorophyceae</taxon>
        <taxon>CS clade</taxon>
        <taxon>Chlamydomonadales</taxon>
        <taxon>Volvocaceae</taxon>
        <taxon>Volvox</taxon>
    </lineage>
</organism>
<dbReference type="Proteomes" id="UP000747399">
    <property type="component" value="Unassembled WGS sequence"/>
</dbReference>
<keyword evidence="2" id="KW-1185">Reference proteome</keyword>
<gene>
    <name evidence="1" type="ORF">Vafri_22217</name>
</gene>
<name>A0A8J4FC93_9CHLO</name>
<dbReference type="AlphaFoldDB" id="A0A8J4FC93"/>
<proteinExistence type="predicted"/>
<dbReference type="EMBL" id="BNCO01000175">
    <property type="protein sequence ID" value="GIL68954.1"/>
    <property type="molecule type" value="Genomic_DNA"/>
</dbReference>
<accession>A0A8J4FC93</accession>
<sequence length="129" mass="13810">FSLQPFARKSQLAVAAKSTLTMASCINNFCPLCNGYFFNLHRHVCRKGLMALSPKAAPRQQHQMAEAGFVGAPAKAPSISENYNASFQQPTPSIGTPEMGTSYLDLLDNVADPSICSESRTFQGLPAGA</sequence>
<evidence type="ECO:0000313" key="1">
    <source>
        <dbReference type="EMBL" id="GIL68954.1"/>
    </source>
</evidence>
<protein>
    <submittedName>
        <fullName evidence="1">Uncharacterized protein</fullName>
    </submittedName>
</protein>
<comment type="caution">
    <text evidence="1">The sequence shown here is derived from an EMBL/GenBank/DDBJ whole genome shotgun (WGS) entry which is preliminary data.</text>
</comment>
<reference evidence="1" key="1">
    <citation type="journal article" date="2021" name="Proc. Natl. Acad. Sci. U.S.A.">
        <title>Three genomes in the algal genus Volvox reveal the fate of a haploid sex-determining region after a transition to homothallism.</title>
        <authorList>
            <person name="Yamamoto K."/>
            <person name="Hamaji T."/>
            <person name="Kawai-Toyooka H."/>
            <person name="Matsuzaki R."/>
            <person name="Takahashi F."/>
            <person name="Nishimura Y."/>
            <person name="Kawachi M."/>
            <person name="Noguchi H."/>
            <person name="Minakuchi Y."/>
            <person name="Umen J.G."/>
            <person name="Toyoda A."/>
            <person name="Nozaki H."/>
        </authorList>
    </citation>
    <scope>NUCLEOTIDE SEQUENCE</scope>
    <source>
        <strain evidence="1">NIES-3780</strain>
    </source>
</reference>
<feature type="non-terminal residue" evidence="1">
    <location>
        <position position="1"/>
    </location>
</feature>
<evidence type="ECO:0000313" key="2">
    <source>
        <dbReference type="Proteomes" id="UP000747399"/>
    </source>
</evidence>